<keyword evidence="1" id="KW-1133">Transmembrane helix</keyword>
<feature type="transmembrane region" description="Helical" evidence="1">
    <location>
        <begin position="20"/>
        <end position="51"/>
    </location>
</feature>
<organism evidence="2 3">
    <name type="scientific">Zunongwangia mangrovi</name>
    <dbReference type="NCBI Taxonomy" id="1334022"/>
    <lineage>
        <taxon>Bacteria</taxon>
        <taxon>Pseudomonadati</taxon>
        <taxon>Bacteroidota</taxon>
        <taxon>Flavobacteriia</taxon>
        <taxon>Flavobacteriales</taxon>
        <taxon>Flavobacteriaceae</taxon>
        <taxon>Zunongwangia</taxon>
    </lineage>
</organism>
<dbReference type="AlphaFoldDB" id="A0A1I1HGY4"/>
<evidence type="ECO:0000256" key="1">
    <source>
        <dbReference type="SAM" id="Phobius"/>
    </source>
</evidence>
<reference evidence="3" key="1">
    <citation type="submission" date="2016-10" db="EMBL/GenBank/DDBJ databases">
        <authorList>
            <person name="Varghese N."/>
            <person name="Submissions S."/>
        </authorList>
    </citation>
    <scope>NUCLEOTIDE SEQUENCE [LARGE SCALE GENOMIC DNA]</scope>
    <source>
        <strain evidence="3">DSM 24499</strain>
    </source>
</reference>
<accession>A0A1I1HGY4</accession>
<evidence type="ECO:0000313" key="3">
    <source>
        <dbReference type="Proteomes" id="UP000199438"/>
    </source>
</evidence>
<dbReference type="STRING" id="1334022.SAMN04487907_10337"/>
<protein>
    <submittedName>
        <fullName evidence="2">Uncharacterized protein</fullName>
    </submittedName>
</protein>
<dbReference type="Proteomes" id="UP000199438">
    <property type="component" value="Unassembled WGS sequence"/>
</dbReference>
<proteinExistence type="predicted"/>
<evidence type="ECO:0000313" key="2">
    <source>
        <dbReference type="EMBL" id="SFC23091.1"/>
    </source>
</evidence>
<keyword evidence="3" id="KW-1185">Reference proteome</keyword>
<gene>
    <name evidence="2" type="ORF">SAMN04487907_10337</name>
</gene>
<name>A0A1I1HGY4_9FLAO</name>
<keyword evidence="1" id="KW-0812">Transmembrane</keyword>
<dbReference type="EMBL" id="FOKV01000003">
    <property type="protein sequence ID" value="SFC23091.1"/>
    <property type="molecule type" value="Genomic_DNA"/>
</dbReference>
<feature type="transmembrane region" description="Helical" evidence="1">
    <location>
        <begin position="71"/>
        <end position="94"/>
    </location>
</feature>
<sequence length="95" mass="11172">MTNTFAVFFQFYRKFLIPSLLINLLIFSIGSPLFVIVLDKLFIAFIIYLFYRFISTKKELVFYYNLGFSRLQLFSLAILADIFLLSLCATINFLI</sequence>
<keyword evidence="1" id="KW-0472">Membrane</keyword>